<dbReference type="EMBL" id="CAMPGE010005256">
    <property type="protein sequence ID" value="CAI2364107.1"/>
    <property type="molecule type" value="Genomic_DNA"/>
</dbReference>
<comment type="caution">
    <text evidence="2">The sequence shown here is derived from an EMBL/GenBank/DDBJ whole genome shotgun (WGS) entry which is preliminary data.</text>
</comment>
<keyword evidence="3" id="KW-1185">Reference proteome</keyword>
<dbReference type="AlphaFoldDB" id="A0AAD1U8A2"/>
<dbReference type="Proteomes" id="UP001295684">
    <property type="component" value="Unassembled WGS sequence"/>
</dbReference>
<accession>A0AAD1U8A2</accession>
<evidence type="ECO:0000313" key="3">
    <source>
        <dbReference type="Proteomes" id="UP001295684"/>
    </source>
</evidence>
<organism evidence="2 3">
    <name type="scientific">Euplotes crassus</name>
    <dbReference type="NCBI Taxonomy" id="5936"/>
    <lineage>
        <taxon>Eukaryota</taxon>
        <taxon>Sar</taxon>
        <taxon>Alveolata</taxon>
        <taxon>Ciliophora</taxon>
        <taxon>Intramacronucleata</taxon>
        <taxon>Spirotrichea</taxon>
        <taxon>Hypotrichia</taxon>
        <taxon>Euplotida</taxon>
        <taxon>Euplotidae</taxon>
        <taxon>Moneuplotes</taxon>
    </lineage>
</organism>
<name>A0AAD1U8A2_EUPCR</name>
<feature type="compositionally biased region" description="Polar residues" evidence="1">
    <location>
        <begin position="93"/>
        <end position="103"/>
    </location>
</feature>
<proteinExistence type="predicted"/>
<sequence length="381" mass="44274">MKITQIQTFDKRFSSVRKESKGVNAGVQGEIPPKLEEIKPDFMKTQRNEKAKFHSLMNKNNDERISLQRKSGFPRLRNSENPLKPKIGEESPARSTDYGSFNKNHLENPQFHRNQRNAKSTFRSKRGSHRKFGARHVSIEPKNNHDQDCYDKLGMTQVAVLHHFDSIRIPKPGFKSFDSNTQKFALKDVHQDFCLNIQIDKIRKEIKNKPKLNNTAVIYTKLLNKQQLKTFEFQDPDSKLVEKNNKQNYQEQKITDYKVWNKLKKKKLKGNNVPSFPSNSSLGSKIKSSYDKRKISPKISRSSVNSPNINYLSPEKVIKIHKFIDKKTRKTVLKKKNPQVDSSQFNYNLSHYPSEHVNPLTDDLLSNFLNQTNDYGNQKGD</sequence>
<protein>
    <submittedName>
        <fullName evidence="2">Uncharacterized protein</fullName>
    </submittedName>
</protein>
<reference evidence="2" key="1">
    <citation type="submission" date="2023-07" db="EMBL/GenBank/DDBJ databases">
        <authorList>
            <consortium name="AG Swart"/>
            <person name="Singh M."/>
            <person name="Singh A."/>
            <person name="Seah K."/>
            <person name="Emmerich C."/>
        </authorList>
    </citation>
    <scope>NUCLEOTIDE SEQUENCE</scope>
    <source>
        <strain evidence="2">DP1</strain>
    </source>
</reference>
<feature type="region of interest" description="Disordered" evidence="1">
    <location>
        <begin position="71"/>
        <end position="130"/>
    </location>
</feature>
<evidence type="ECO:0000256" key="1">
    <source>
        <dbReference type="SAM" id="MobiDB-lite"/>
    </source>
</evidence>
<evidence type="ECO:0000313" key="2">
    <source>
        <dbReference type="EMBL" id="CAI2364107.1"/>
    </source>
</evidence>
<gene>
    <name evidence="2" type="ORF">ECRASSUSDP1_LOCUS5448</name>
</gene>